<comment type="caution">
    <text evidence="4">The sequence shown here is derived from an EMBL/GenBank/DDBJ whole genome shotgun (WGS) entry which is preliminary data.</text>
</comment>
<dbReference type="AlphaFoldDB" id="A0A8H3HXL8"/>
<dbReference type="PROSITE" id="PS50837">
    <property type="entry name" value="NACHT"/>
    <property type="match status" value="1"/>
</dbReference>
<proteinExistence type="predicted"/>
<evidence type="ECO:0000259" key="3">
    <source>
        <dbReference type="PROSITE" id="PS50837"/>
    </source>
</evidence>
<dbReference type="Pfam" id="PF24883">
    <property type="entry name" value="NPHP3_N"/>
    <property type="match status" value="1"/>
</dbReference>
<dbReference type="Gene3D" id="3.40.50.1580">
    <property type="entry name" value="Nucleoside phosphorylase domain"/>
    <property type="match status" value="1"/>
</dbReference>
<feature type="repeat" description="ANK" evidence="2">
    <location>
        <begin position="908"/>
        <end position="933"/>
    </location>
</feature>
<evidence type="ECO:0000256" key="1">
    <source>
        <dbReference type="ARBA" id="ARBA00022737"/>
    </source>
</evidence>
<feature type="repeat" description="ANK" evidence="2">
    <location>
        <begin position="875"/>
        <end position="907"/>
    </location>
</feature>
<dbReference type="InterPro" id="IPR007111">
    <property type="entry name" value="NACHT_NTPase"/>
</dbReference>
<dbReference type="Proteomes" id="UP000664169">
    <property type="component" value="Unassembled WGS sequence"/>
</dbReference>
<dbReference type="EMBL" id="CAJPDQ010000003">
    <property type="protein sequence ID" value="CAF9906652.1"/>
    <property type="molecule type" value="Genomic_DNA"/>
</dbReference>
<dbReference type="PANTHER" id="PTHR46082:SF11">
    <property type="entry name" value="AAA+ ATPASE DOMAIN-CONTAINING PROTEIN-RELATED"/>
    <property type="match status" value="1"/>
</dbReference>
<dbReference type="PROSITE" id="PS50297">
    <property type="entry name" value="ANK_REP_REGION"/>
    <property type="match status" value="2"/>
</dbReference>
<evidence type="ECO:0000313" key="5">
    <source>
        <dbReference type="Proteomes" id="UP000664169"/>
    </source>
</evidence>
<sequence length="933" mass="103654">MAFTKDDYTVGWIAALDVELAAAKAMLEKPHHPKLPKAAKDTNTYTLGQIGDHNVVIAGLPVGSVGSVPAAVAASNLIRSFPKIRFVLMVGVGGGISIPSLPPMKDVRLGDVVVGSPFGKHGGVVQYDFGTATLDGFMRKGTLNKQPVAVRTALQDLRSDALMEGYKFPSYYSEMLQNFPRMAETFGRPTLDRLYKTQCVHLGRDCSKCPEDMLETRAARKVDDSVVHYGVIGSANTVVKDPVLRDRLHNEEGVICCEMEAAGLVDDFECLVIRGICEWKRGFAKHLWLFGKAGCGKSVMSATIIHDIRKHCQKHEGTICGMFYFTFSDKEKQSYGDCLRSLVTQITIQEPALSMLIRLHQSSHSSPQIHDLEQILLNAINSNVQVYVVLDALDESPEMVDGNLTVRQRLMNELIRLSERNPKLSLLITSRDLPDIRRTMSQIGASAVFMVPESVNRDIIRYVRSQIIGDIGLARLDEVFKEEIEAAISESDGMFRWDYCMIQELKGLTFKQVNYIREVLRSLPITLDGMYDRMLSRIQSRFQTEALNLIKWLAYSERPLSLKELIETLRINPDEDGILNSKNSANEEEILDLLGGLVVIIPFSEDDTVSLVGDGDSTAGICGSTEDSESEASDGMESKYLGIDQVKPDESRQVNLAHFSIKEYLESERILDSYASMFHLKPGKEQKFLTHSCLSYLTAYANHRRKRTAIQDFDKFPLLYYTATTWYKHALLQEETDGHRESAFLGSTFMIETWNSIHLFRGPSMKLWKEPANLSPLEYGLFYATCLGLHYAAKKLIVSGANVNAQGGYYDNPLQVACRYSKMSLVKLLLENGANINAQGGYHGNALQVACVTRSLNMAKLLLENGANVNAQGGYYGNALQAACVTRSLNVAKLLLENGADVNAQGGRYVNALQAASTREHEEIVQLLLENGA</sequence>
<dbReference type="InterPro" id="IPR036770">
    <property type="entry name" value="Ankyrin_rpt-contain_sf"/>
</dbReference>
<gene>
    <name evidence="4" type="ORF">GOMPHAMPRED_004837</name>
</gene>
<dbReference type="GO" id="GO:0003824">
    <property type="term" value="F:catalytic activity"/>
    <property type="evidence" value="ECO:0007669"/>
    <property type="project" value="InterPro"/>
</dbReference>
<dbReference type="InterPro" id="IPR000845">
    <property type="entry name" value="Nucleoside_phosphorylase_d"/>
</dbReference>
<dbReference type="SUPFAM" id="SSF52540">
    <property type="entry name" value="P-loop containing nucleoside triphosphate hydrolases"/>
    <property type="match status" value="1"/>
</dbReference>
<dbReference type="OrthoDB" id="1577640at2759"/>
<protein>
    <recommendedName>
        <fullName evidence="3">NACHT domain-containing protein</fullName>
    </recommendedName>
</protein>
<feature type="repeat" description="ANK" evidence="2">
    <location>
        <begin position="809"/>
        <end position="841"/>
    </location>
</feature>
<dbReference type="InterPro" id="IPR035994">
    <property type="entry name" value="Nucleoside_phosphorylase_sf"/>
</dbReference>
<evidence type="ECO:0000313" key="4">
    <source>
        <dbReference type="EMBL" id="CAF9906652.1"/>
    </source>
</evidence>
<name>A0A8H3HXL8_9LECA</name>
<dbReference type="PANTHER" id="PTHR46082">
    <property type="entry name" value="ATP/GTP-BINDING PROTEIN-RELATED"/>
    <property type="match status" value="1"/>
</dbReference>
<dbReference type="Gene3D" id="1.25.40.20">
    <property type="entry name" value="Ankyrin repeat-containing domain"/>
    <property type="match status" value="1"/>
</dbReference>
<dbReference type="SUPFAM" id="SSF53167">
    <property type="entry name" value="Purine and uridine phosphorylases"/>
    <property type="match status" value="1"/>
</dbReference>
<dbReference type="InterPro" id="IPR053137">
    <property type="entry name" value="NLR-like"/>
</dbReference>
<evidence type="ECO:0000256" key="2">
    <source>
        <dbReference type="PROSITE-ProRule" id="PRU00023"/>
    </source>
</evidence>
<dbReference type="SMART" id="SM00248">
    <property type="entry name" value="ANK"/>
    <property type="match status" value="5"/>
</dbReference>
<dbReference type="Pfam" id="PF01048">
    <property type="entry name" value="PNP_UDP_1"/>
    <property type="match status" value="1"/>
</dbReference>
<organism evidence="4 5">
    <name type="scientific">Gomphillus americanus</name>
    <dbReference type="NCBI Taxonomy" id="1940652"/>
    <lineage>
        <taxon>Eukaryota</taxon>
        <taxon>Fungi</taxon>
        <taxon>Dikarya</taxon>
        <taxon>Ascomycota</taxon>
        <taxon>Pezizomycotina</taxon>
        <taxon>Lecanoromycetes</taxon>
        <taxon>OSLEUM clade</taxon>
        <taxon>Ostropomycetidae</taxon>
        <taxon>Ostropales</taxon>
        <taxon>Graphidaceae</taxon>
        <taxon>Gomphilloideae</taxon>
        <taxon>Gomphillus</taxon>
    </lineage>
</organism>
<dbReference type="InterPro" id="IPR056884">
    <property type="entry name" value="NPHP3-like_N"/>
</dbReference>
<dbReference type="PROSITE" id="PS50088">
    <property type="entry name" value="ANK_REPEAT"/>
    <property type="match status" value="4"/>
</dbReference>
<dbReference type="InterPro" id="IPR027417">
    <property type="entry name" value="P-loop_NTPase"/>
</dbReference>
<keyword evidence="2" id="KW-0040">ANK repeat</keyword>
<dbReference type="CDD" id="cd09008">
    <property type="entry name" value="MTAN"/>
    <property type="match status" value="1"/>
</dbReference>
<feature type="repeat" description="ANK" evidence="2">
    <location>
        <begin position="842"/>
        <end position="874"/>
    </location>
</feature>
<keyword evidence="1" id="KW-0677">Repeat</keyword>
<dbReference type="GO" id="GO:0009116">
    <property type="term" value="P:nucleoside metabolic process"/>
    <property type="evidence" value="ECO:0007669"/>
    <property type="project" value="InterPro"/>
</dbReference>
<reference evidence="4" key="1">
    <citation type="submission" date="2021-03" db="EMBL/GenBank/DDBJ databases">
        <authorList>
            <person name="Tagirdzhanova G."/>
        </authorList>
    </citation>
    <scope>NUCLEOTIDE SEQUENCE</scope>
</reference>
<accession>A0A8H3HXL8</accession>
<feature type="domain" description="NACHT" evidence="3">
    <location>
        <begin position="285"/>
        <end position="431"/>
    </location>
</feature>
<dbReference type="InterPro" id="IPR002110">
    <property type="entry name" value="Ankyrin_rpt"/>
</dbReference>
<keyword evidence="5" id="KW-1185">Reference proteome</keyword>
<dbReference type="SUPFAM" id="SSF48403">
    <property type="entry name" value="Ankyrin repeat"/>
    <property type="match status" value="1"/>
</dbReference>
<dbReference type="Pfam" id="PF12796">
    <property type="entry name" value="Ank_2"/>
    <property type="match status" value="2"/>
</dbReference>